<comment type="caution">
    <text evidence="3">The sequence shown here is derived from an EMBL/GenBank/DDBJ whole genome shotgun (WGS) entry which is preliminary data.</text>
</comment>
<protein>
    <recommendedName>
        <fullName evidence="2">AAA+ ATPase domain-containing protein</fullName>
    </recommendedName>
</protein>
<dbReference type="PANTHER" id="PTHR20953:SF14">
    <property type="entry name" value="PROTEIN SEEDLING PLASTID DEVELOPMENT 1"/>
    <property type="match status" value="1"/>
</dbReference>
<feature type="region of interest" description="Disordered" evidence="1">
    <location>
        <begin position="444"/>
        <end position="477"/>
    </location>
</feature>
<dbReference type="EMBL" id="JAKOGI010000334">
    <property type="protein sequence ID" value="KAJ8436695.1"/>
    <property type="molecule type" value="Genomic_DNA"/>
</dbReference>
<evidence type="ECO:0000259" key="2">
    <source>
        <dbReference type="SMART" id="SM00382"/>
    </source>
</evidence>
<evidence type="ECO:0000256" key="1">
    <source>
        <dbReference type="SAM" id="MobiDB-lite"/>
    </source>
</evidence>
<proteinExistence type="predicted"/>
<feature type="compositionally biased region" description="Acidic residues" evidence="1">
    <location>
        <begin position="452"/>
        <end position="466"/>
    </location>
</feature>
<dbReference type="InterPro" id="IPR058670">
    <property type="entry name" value="PTPase_dom"/>
</dbReference>
<sequence length="591" mass="65864">MEESPSDLELFLELVQLRMRNALAYHQEIDNLIEVVVDLGRKPLARFPSGDWVGDFSDENRLGIDRSLHRVSAIRNRKMQIIGLTCRVRRAVSGSAEIIRDLVEGGGSILVIGPPGVGKTTMIMFFSNSSIIIWSLNIEGSCSYFPLLYVGSPTLAMRWFLNPYLLHLPSTFLQLLPMQSMWGHSGTLLGKNVGEGIREEGIFPMRLSAAEAGVLIWKIALYCCTIPMMATLEIARMLADEHNKRVVIVDTSNEIGGDGDVPHSSIVRAQRMQVPKVGLQHDVMIEAVENHMPETIIIDEIGKKHEALAASTIAQRGVQLVGTAHDMIIENVIRNPSLQLLVGGIESVTLGDEEARSRRVQKTVLERKGPPTFAYVVEIISRTEFHIHHHLDATVDAILTGRSPLFEIHHMDPDAKGSEKHSATPGKKQTQVYEFKHASEFIKHNNRRVETESEDEDEDADADADADIPHHTKRRTIRATRKSSSPVYVYTYNILEADLLQVVEVMGPKDVIDVTDGIGAADAVLASSSELKPNPWIRAAAKFQKVPIFVIKHPPKDDLDIESEDDEPEGKSSLEDFDFLEVSNFLFNIIF</sequence>
<dbReference type="AlphaFoldDB" id="A0A9Q1QDG4"/>
<accession>A0A9Q1QDG4</accession>
<feature type="domain" description="AAA+ ATPase" evidence="2">
    <location>
        <begin position="105"/>
        <end position="344"/>
    </location>
</feature>
<evidence type="ECO:0000313" key="3">
    <source>
        <dbReference type="EMBL" id="KAJ8436695.1"/>
    </source>
</evidence>
<keyword evidence="4" id="KW-1185">Reference proteome</keyword>
<dbReference type="OrthoDB" id="26838at2759"/>
<dbReference type="InterPro" id="IPR027417">
    <property type="entry name" value="P-loop_NTPase"/>
</dbReference>
<reference evidence="3" key="1">
    <citation type="submission" date="2022-04" db="EMBL/GenBank/DDBJ databases">
        <title>Carnegiea gigantea Genome sequencing and assembly v2.</title>
        <authorList>
            <person name="Copetti D."/>
            <person name="Sanderson M.J."/>
            <person name="Burquez A."/>
            <person name="Wojciechowski M.F."/>
        </authorList>
    </citation>
    <scope>NUCLEOTIDE SEQUENCE</scope>
    <source>
        <strain evidence="3">SGP5-SGP5p</strain>
        <tissue evidence="3">Aerial part</tissue>
    </source>
</reference>
<name>A0A9Q1QDG4_9CARY</name>
<dbReference type="Proteomes" id="UP001153076">
    <property type="component" value="Unassembled WGS sequence"/>
</dbReference>
<dbReference type="InterPro" id="IPR003593">
    <property type="entry name" value="AAA+_ATPase"/>
</dbReference>
<organism evidence="3 4">
    <name type="scientific">Carnegiea gigantea</name>
    <dbReference type="NCBI Taxonomy" id="171969"/>
    <lineage>
        <taxon>Eukaryota</taxon>
        <taxon>Viridiplantae</taxon>
        <taxon>Streptophyta</taxon>
        <taxon>Embryophyta</taxon>
        <taxon>Tracheophyta</taxon>
        <taxon>Spermatophyta</taxon>
        <taxon>Magnoliopsida</taxon>
        <taxon>eudicotyledons</taxon>
        <taxon>Gunneridae</taxon>
        <taxon>Pentapetalae</taxon>
        <taxon>Caryophyllales</taxon>
        <taxon>Cactineae</taxon>
        <taxon>Cactaceae</taxon>
        <taxon>Cactoideae</taxon>
        <taxon>Echinocereeae</taxon>
        <taxon>Carnegiea</taxon>
    </lineage>
</organism>
<dbReference type="SMART" id="SM00382">
    <property type="entry name" value="AAA"/>
    <property type="match status" value="1"/>
</dbReference>
<gene>
    <name evidence="3" type="ORF">Cgig2_025525</name>
</gene>
<dbReference type="PANTHER" id="PTHR20953">
    <property type="entry name" value="KINASE-RELATED"/>
    <property type="match status" value="1"/>
</dbReference>
<dbReference type="Pfam" id="PF25516">
    <property type="entry name" value="PTPase"/>
    <property type="match status" value="1"/>
</dbReference>
<dbReference type="SUPFAM" id="SSF52540">
    <property type="entry name" value="P-loop containing nucleoside triphosphate hydrolases"/>
    <property type="match status" value="1"/>
</dbReference>
<dbReference type="Gene3D" id="3.40.50.300">
    <property type="entry name" value="P-loop containing nucleotide triphosphate hydrolases"/>
    <property type="match status" value="2"/>
</dbReference>
<evidence type="ECO:0000313" key="4">
    <source>
        <dbReference type="Proteomes" id="UP001153076"/>
    </source>
</evidence>